<reference evidence="4 5" key="1">
    <citation type="submission" date="2014-09" db="EMBL/GenBank/DDBJ databases">
        <title>Whole Genome Shotgun of Flavobacterium aquatile LMG 4008.</title>
        <authorList>
            <person name="Gale A.N."/>
            <person name="Pipes S.E."/>
            <person name="Newman J.D."/>
        </authorList>
    </citation>
    <scope>NUCLEOTIDE SEQUENCE [LARGE SCALE GENOMIC DNA]</scope>
    <source>
        <strain evidence="4 5">LMG 4008</strain>
    </source>
</reference>
<dbReference type="AlphaFoldDB" id="A0A095SSJ2"/>
<name>A0A095SSJ2_9FLAO</name>
<dbReference type="EMBL" id="JRHH01000004">
    <property type="protein sequence ID" value="KGD67547.1"/>
    <property type="molecule type" value="Genomic_DNA"/>
</dbReference>
<sequence>MSMDNEKNELIESFGAHFERIYNIPPLAGRILSTLIIDGCKSGLTFEQLVEIMQASKSSVSTNLNLLQKTNRVEYFTLVGDRKKYFKAAPLSQRLQNYLTLIDDEKTLVDKLKQFRKKNMSCEKEEINFHNMCAYKEHLIQVEQLLTTTISKFKSIEIKNQSAK</sequence>
<dbReference type="PANTHER" id="PTHR38465:SF1">
    <property type="entry name" value="HTH-TYPE TRANSCRIPTIONAL REGULATOR MJ1563-RELATED"/>
    <property type="match status" value="1"/>
</dbReference>
<comment type="caution">
    <text evidence="4">The sequence shown here is derived from an EMBL/GenBank/DDBJ whole genome shotgun (WGS) entry which is preliminary data.</text>
</comment>
<keyword evidence="2" id="KW-0238">DNA-binding</keyword>
<keyword evidence="3" id="KW-0804">Transcription</keyword>
<dbReference type="eggNOG" id="COG1510">
    <property type="taxonomic scope" value="Bacteria"/>
</dbReference>
<evidence type="ECO:0000313" key="4">
    <source>
        <dbReference type="EMBL" id="KGD67547.1"/>
    </source>
</evidence>
<dbReference type="GO" id="GO:0003677">
    <property type="term" value="F:DNA binding"/>
    <property type="evidence" value="ECO:0007669"/>
    <property type="project" value="UniProtKB-KW"/>
</dbReference>
<dbReference type="InterPro" id="IPR036390">
    <property type="entry name" value="WH_DNA-bd_sf"/>
</dbReference>
<dbReference type="PANTHER" id="PTHR38465">
    <property type="entry name" value="HTH-TYPE TRANSCRIPTIONAL REGULATOR MJ1563-RELATED"/>
    <property type="match status" value="1"/>
</dbReference>
<keyword evidence="1" id="KW-0805">Transcription regulation</keyword>
<proteinExistence type="predicted"/>
<dbReference type="STRING" id="1453498.LG45_10425"/>
<dbReference type="InterPro" id="IPR052362">
    <property type="entry name" value="HTH-GbsR_regulator"/>
</dbReference>
<dbReference type="Gene3D" id="1.10.10.10">
    <property type="entry name" value="Winged helix-like DNA-binding domain superfamily/Winged helix DNA-binding domain"/>
    <property type="match status" value="1"/>
</dbReference>
<dbReference type="Proteomes" id="UP000029554">
    <property type="component" value="Unassembled WGS sequence"/>
</dbReference>
<evidence type="ECO:0000256" key="1">
    <source>
        <dbReference type="ARBA" id="ARBA00023015"/>
    </source>
</evidence>
<evidence type="ECO:0000256" key="3">
    <source>
        <dbReference type="ARBA" id="ARBA00023163"/>
    </source>
</evidence>
<keyword evidence="5" id="KW-1185">Reference proteome</keyword>
<dbReference type="OrthoDB" id="1807857at2"/>
<organism evidence="4 5">
    <name type="scientific">Flavobacterium aquatile LMG 4008 = ATCC 11947</name>
    <dbReference type="NCBI Taxonomy" id="1453498"/>
    <lineage>
        <taxon>Bacteria</taxon>
        <taxon>Pseudomonadati</taxon>
        <taxon>Bacteroidota</taxon>
        <taxon>Flavobacteriia</taxon>
        <taxon>Flavobacteriales</taxon>
        <taxon>Flavobacteriaceae</taxon>
        <taxon>Flavobacterium</taxon>
    </lineage>
</organism>
<evidence type="ECO:0000256" key="2">
    <source>
        <dbReference type="ARBA" id="ARBA00023125"/>
    </source>
</evidence>
<accession>A0A095SSJ2</accession>
<dbReference type="SUPFAM" id="SSF46785">
    <property type="entry name" value="Winged helix' DNA-binding domain"/>
    <property type="match status" value="1"/>
</dbReference>
<evidence type="ECO:0000313" key="5">
    <source>
        <dbReference type="Proteomes" id="UP000029554"/>
    </source>
</evidence>
<gene>
    <name evidence="4" type="ORF">LG45_10425</name>
</gene>
<dbReference type="InterPro" id="IPR036388">
    <property type="entry name" value="WH-like_DNA-bd_sf"/>
</dbReference>
<evidence type="ECO:0008006" key="6">
    <source>
        <dbReference type="Google" id="ProtNLM"/>
    </source>
</evidence>
<protein>
    <recommendedName>
        <fullName evidence="6">Transcriptional regulator</fullName>
    </recommendedName>
</protein>